<protein>
    <submittedName>
        <fullName evidence="1">Uncharacterized protein</fullName>
    </submittedName>
</protein>
<dbReference type="AlphaFoldDB" id="A0A4Y8D4W3"/>
<accession>A0A4Y8D4W3</accession>
<organism evidence="1 2">
    <name type="scientific">Botryotinia calthae</name>
    <dbReference type="NCBI Taxonomy" id="38488"/>
    <lineage>
        <taxon>Eukaryota</taxon>
        <taxon>Fungi</taxon>
        <taxon>Dikarya</taxon>
        <taxon>Ascomycota</taxon>
        <taxon>Pezizomycotina</taxon>
        <taxon>Leotiomycetes</taxon>
        <taxon>Helotiales</taxon>
        <taxon>Sclerotiniaceae</taxon>
        <taxon>Botryotinia</taxon>
    </lineage>
</organism>
<dbReference type="EMBL" id="PHWZ01000115">
    <property type="protein sequence ID" value="TEY69481.1"/>
    <property type="molecule type" value="Genomic_DNA"/>
</dbReference>
<proteinExistence type="predicted"/>
<dbReference type="Proteomes" id="UP000297299">
    <property type="component" value="Unassembled WGS sequence"/>
</dbReference>
<evidence type="ECO:0000313" key="1">
    <source>
        <dbReference type="EMBL" id="TEY69481.1"/>
    </source>
</evidence>
<dbReference type="OrthoDB" id="10382953at2759"/>
<reference evidence="1 2" key="1">
    <citation type="submission" date="2017-11" db="EMBL/GenBank/DDBJ databases">
        <title>Comparative genomics of Botrytis spp.</title>
        <authorList>
            <person name="Valero-Jimenez C.A."/>
            <person name="Tapia P."/>
            <person name="Veloso J."/>
            <person name="Silva-Moreno E."/>
            <person name="Staats M."/>
            <person name="Valdes J.H."/>
            <person name="Van Kan J.A.L."/>
        </authorList>
    </citation>
    <scope>NUCLEOTIDE SEQUENCE [LARGE SCALE GENOMIC DNA]</scope>
    <source>
        <strain evidence="1 2">MUCL2830</strain>
    </source>
</reference>
<comment type="caution">
    <text evidence="1">The sequence shown here is derived from an EMBL/GenBank/DDBJ whole genome shotgun (WGS) entry which is preliminary data.</text>
</comment>
<keyword evidence="2" id="KW-1185">Reference proteome</keyword>
<gene>
    <name evidence="1" type="ORF">BOTCAL_0115g00010</name>
</gene>
<sequence length="162" mass="19179">MPKSYKIPKPDKLPEGDDCINFAHRRLCKLDEIIRNLNRKESSERTRIINDLIHRVIPKMRKDLRLARDESIKLGKIQEERSNDKKHLMELAAGSEAYGEAKEVYDTSCCILYSYKTVLPSKVHDYQNYMASCERVLKSYPQWHYDEEKDSHFLLTSHFEED</sequence>
<evidence type="ECO:0000313" key="2">
    <source>
        <dbReference type="Proteomes" id="UP000297299"/>
    </source>
</evidence>
<name>A0A4Y8D4W3_9HELO</name>